<keyword evidence="3" id="KW-1185">Reference proteome</keyword>
<evidence type="ECO:0000256" key="1">
    <source>
        <dbReference type="SAM" id="MobiDB-lite"/>
    </source>
</evidence>
<proteinExistence type="predicted"/>
<evidence type="ECO:0000313" key="3">
    <source>
        <dbReference type="Proteomes" id="UP001465976"/>
    </source>
</evidence>
<reference evidence="2 3" key="1">
    <citation type="submission" date="2024-02" db="EMBL/GenBank/DDBJ databases">
        <title>A draft genome for the cacao thread blight pathogen Marasmius crinis-equi.</title>
        <authorList>
            <person name="Cohen S.P."/>
            <person name="Baruah I.K."/>
            <person name="Amoako-Attah I."/>
            <person name="Bukari Y."/>
            <person name="Meinhardt L.W."/>
            <person name="Bailey B.A."/>
        </authorList>
    </citation>
    <scope>NUCLEOTIDE SEQUENCE [LARGE SCALE GENOMIC DNA]</scope>
    <source>
        <strain evidence="2 3">GH-76</strain>
    </source>
</reference>
<organism evidence="2 3">
    <name type="scientific">Marasmius crinis-equi</name>
    <dbReference type="NCBI Taxonomy" id="585013"/>
    <lineage>
        <taxon>Eukaryota</taxon>
        <taxon>Fungi</taxon>
        <taxon>Dikarya</taxon>
        <taxon>Basidiomycota</taxon>
        <taxon>Agaricomycotina</taxon>
        <taxon>Agaricomycetes</taxon>
        <taxon>Agaricomycetidae</taxon>
        <taxon>Agaricales</taxon>
        <taxon>Marasmiineae</taxon>
        <taxon>Marasmiaceae</taxon>
        <taxon>Marasmius</taxon>
    </lineage>
</organism>
<gene>
    <name evidence="2" type="ORF">V5O48_008637</name>
</gene>
<feature type="region of interest" description="Disordered" evidence="1">
    <location>
        <begin position="1"/>
        <end position="22"/>
    </location>
</feature>
<dbReference type="EMBL" id="JBAHYK010000517">
    <property type="protein sequence ID" value="KAL0573316.1"/>
    <property type="molecule type" value="Genomic_DNA"/>
</dbReference>
<name>A0ABR3FDH6_9AGAR</name>
<comment type="caution">
    <text evidence="2">The sequence shown here is derived from an EMBL/GenBank/DDBJ whole genome shotgun (WGS) entry which is preliminary data.</text>
</comment>
<accession>A0ABR3FDH6</accession>
<protein>
    <submittedName>
        <fullName evidence="2">Uncharacterized protein</fullName>
    </submittedName>
</protein>
<dbReference type="Proteomes" id="UP001465976">
    <property type="component" value="Unassembled WGS sequence"/>
</dbReference>
<sequence>MSESDSECAEVAAGLAPQPPRLSLPEVTPQHYPFLTNASDQELVKVFLEAENAPVPVYIEMDPLDTGVNRDPASQAYEEYTYAIARHLDLFYYRKGLSKPLDEYAEDIYNGWITIFPDPLSLPFVKEQAGDDKEEAAKVLKKALLKDSSLARAQYRWKIANSQDEEGFWKPIHVRSGLVTFEYLVNRTVKFDHFSRWSSQAYVREVKKLKRLKAGIREAQDFLYSYPFLGDPGVTLDVAVEELHEARSVASEGMQKFMRKRIVVHYA</sequence>
<evidence type="ECO:0000313" key="2">
    <source>
        <dbReference type="EMBL" id="KAL0573316.1"/>
    </source>
</evidence>